<keyword evidence="3" id="KW-1185">Reference proteome</keyword>
<reference evidence="2 3" key="1">
    <citation type="journal article" date="2013" name="BMC Genomics">
        <title>Reconstruction of the lipid metabolism for the microalga Monoraphidium neglectum from its genome sequence reveals characteristics suitable for biofuel production.</title>
        <authorList>
            <person name="Bogen C."/>
            <person name="Al-Dilaimi A."/>
            <person name="Albersmeier A."/>
            <person name="Wichmann J."/>
            <person name="Grundmann M."/>
            <person name="Rupp O."/>
            <person name="Lauersen K.J."/>
            <person name="Blifernez-Klassen O."/>
            <person name="Kalinowski J."/>
            <person name="Goesmann A."/>
            <person name="Mussgnug J.H."/>
            <person name="Kruse O."/>
        </authorList>
    </citation>
    <scope>NUCLEOTIDE SEQUENCE [LARGE SCALE GENOMIC DNA]</scope>
    <source>
        <strain evidence="2 3">SAG 48.87</strain>
    </source>
</reference>
<sequence length="53" mass="5211">AGPCPDRGYFRIGYLPVVGKGHRAAQAAAAQGGGSSRRRGGGSGAGRRTGGQV</sequence>
<feature type="region of interest" description="Disordered" evidence="1">
    <location>
        <begin position="26"/>
        <end position="53"/>
    </location>
</feature>
<evidence type="ECO:0000256" key="1">
    <source>
        <dbReference type="SAM" id="MobiDB-lite"/>
    </source>
</evidence>
<dbReference type="AlphaFoldDB" id="A0A0D2MRK3"/>
<proteinExistence type="predicted"/>
<name>A0A0D2MRK3_9CHLO</name>
<dbReference type="RefSeq" id="XP_013896185.1">
    <property type="nucleotide sequence ID" value="XM_014040731.1"/>
</dbReference>
<organism evidence="2 3">
    <name type="scientific">Monoraphidium neglectum</name>
    <dbReference type="NCBI Taxonomy" id="145388"/>
    <lineage>
        <taxon>Eukaryota</taxon>
        <taxon>Viridiplantae</taxon>
        <taxon>Chlorophyta</taxon>
        <taxon>core chlorophytes</taxon>
        <taxon>Chlorophyceae</taxon>
        <taxon>CS clade</taxon>
        <taxon>Sphaeropleales</taxon>
        <taxon>Selenastraceae</taxon>
        <taxon>Monoraphidium</taxon>
    </lineage>
</organism>
<protein>
    <submittedName>
        <fullName evidence="2">Uncharacterized protein</fullName>
    </submittedName>
</protein>
<dbReference type="GeneID" id="25727993"/>
<dbReference type="KEGG" id="mng:MNEG_10795"/>
<feature type="non-terminal residue" evidence="2">
    <location>
        <position position="1"/>
    </location>
</feature>
<feature type="compositionally biased region" description="Gly residues" evidence="1">
    <location>
        <begin position="31"/>
        <end position="53"/>
    </location>
</feature>
<feature type="non-terminal residue" evidence="2">
    <location>
        <position position="53"/>
    </location>
</feature>
<gene>
    <name evidence="2" type="ORF">MNEG_10795</name>
</gene>
<dbReference type="Proteomes" id="UP000054498">
    <property type="component" value="Unassembled WGS sequence"/>
</dbReference>
<accession>A0A0D2MRK3</accession>
<dbReference type="EMBL" id="KK102682">
    <property type="protein sequence ID" value="KIY97165.1"/>
    <property type="molecule type" value="Genomic_DNA"/>
</dbReference>
<evidence type="ECO:0000313" key="3">
    <source>
        <dbReference type="Proteomes" id="UP000054498"/>
    </source>
</evidence>
<evidence type="ECO:0000313" key="2">
    <source>
        <dbReference type="EMBL" id="KIY97165.1"/>
    </source>
</evidence>